<sequence length="518" mass="56989">MKTFACSRWLLCSLLTFCAPALAVLAAESGAVGQFAAHGDVGAPAIAGATVYDAGLQQYRMSAGGINLWGPSDQFQFAWNKMKGDFIVRARFNLVGTGTDLHRKLGWMVRKSLDRDSAYADACVHGDGLTSLQFRRSAGAETEQVVLPITGGDVIQFERRGGTYIFSSAHYGEPFVSAELKDVDLGDEVFVGLFLCSHNPDVKEEAILKDVRIIRPPKAGYVPYRDYIGAHLEILNVFTGQLAIVHSSPEQFEAPNWFPDHKTLLVNISGPGANKGRLQTLDLVTKQTALLDTGFATRNNNDHVLTFDGKQLGISHHTAEDDGRSVVYKLPSTGGTPVRVTPKSPSYFHGWSPDGKWMVYTGGRKETPGGPDKYDIYKISADGGEEVRLTNSPGLSDGPEFSRDGQWIYFNSTRTGLMQLWRMRPDGSGQEQLTNDEFNNWFPHLSPDGKWIAFISYGQDVKPSEHPYYKQVYLRLMPASGGQPRVIAYVYGGQGTINVPSWAPDSTRIAFVSNTDMQ</sequence>
<dbReference type="Gene3D" id="2.120.10.30">
    <property type="entry name" value="TolB, C-terminal domain"/>
    <property type="match status" value="1"/>
</dbReference>
<gene>
    <name evidence="3" type="ordered locus">Oter_4330</name>
</gene>
<dbReference type="InterPro" id="IPR011042">
    <property type="entry name" value="6-blade_b-propeller_TolB-like"/>
</dbReference>
<dbReference type="HOGENOM" id="CLU_531981_0_0_0"/>
<organism evidence="3 4">
    <name type="scientific">Opitutus terrae (strain DSM 11246 / JCM 15787 / PB90-1)</name>
    <dbReference type="NCBI Taxonomy" id="452637"/>
    <lineage>
        <taxon>Bacteria</taxon>
        <taxon>Pseudomonadati</taxon>
        <taxon>Verrucomicrobiota</taxon>
        <taxon>Opitutia</taxon>
        <taxon>Opitutales</taxon>
        <taxon>Opitutaceae</taxon>
        <taxon>Opitutus</taxon>
    </lineage>
</organism>
<dbReference type="KEGG" id="ote:Oter_4330"/>
<protein>
    <submittedName>
        <fullName evidence="3">WD40 domain protein beta Propeller</fullName>
    </submittedName>
</protein>
<accession>B1ZPB3</accession>
<evidence type="ECO:0000256" key="1">
    <source>
        <dbReference type="ARBA" id="ARBA00009820"/>
    </source>
</evidence>
<evidence type="ECO:0000313" key="4">
    <source>
        <dbReference type="Proteomes" id="UP000007013"/>
    </source>
</evidence>
<feature type="signal peptide" evidence="2">
    <location>
        <begin position="1"/>
        <end position="23"/>
    </location>
</feature>
<dbReference type="eggNOG" id="COG0823">
    <property type="taxonomic scope" value="Bacteria"/>
</dbReference>
<proteinExistence type="inferred from homology"/>
<dbReference type="STRING" id="452637.Oter_4330"/>
<dbReference type="InterPro" id="IPR011659">
    <property type="entry name" value="WD40"/>
</dbReference>
<evidence type="ECO:0000256" key="2">
    <source>
        <dbReference type="SAM" id="SignalP"/>
    </source>
</evidence>
<dbReference type="PANTHER" id="PTHR36842">
    <property type="entry name" value="PROTEIN TOLB HOMOLOG"/>
    <property type="match status" value="1"/>
</dbReference>
<dbReference type="RefSeq" id="WP_012377128.1">
    <property type="nucleotide sequence ID" value="NC_010571.1"/>
</dbReference>
<dbReference type="PANTHER" id="PTHR36842:SF1">
    <property type="entry name" value="PROTEIN TOLB"/>
    <property type="match status" value="1"/>
</dbReference>
<dbReference type="AlphaFoldDB" id="B1ZPB3"/>
<dbReference type="Pfam" id="PF07676">
    <property type="entry name" value="PD40"/>
    <property type="match status" value="4"/>
</dbReference>
<evidence type="ECO:0000313" key="3">
    <source>
        <dbReference type="EMBL" id="ACB77602.1"/>
    </source>
</evidence>
<feature type="chain" id="PRO_5002772557" evidence="2">
    <location>
        <begin position="24"/>
        <end position="518"/>
    </location>
</feature>
<reference evidence="3 4" key="1">
    <citation type="journal article" date="2011" name="J. Bacteriol.">
        <title>Genome sequence of the verrucomicrobium Opitutus terrae PB90-1, an abundant inhabitant of rice paddy soil ecosystems.</title>
        <authorList>
            <person name="van Passel M.W."/>
            <person name="Kant R."/>
            <person name="Palva A."/>
            <person name="Copeland A."/>
            <person name="Lucas S."/>
            <person name="Lapidus A."/>
            <person name="Glavina del Rio T."/>
            <person name="Pitluck S."/>
            <person name="Goltsman E."/>
            <person name="Clum A."/>
            <person name="Sun H."/>
            <person name="Schmutz J."/>
            <person name="Larimer F.W."/>
            <person name="Land M.L."/>
            <person name="Hauser L."/>
            <person name="Kyrpides N."/>
            <person name="Mikhailova N."/>
            <person name="Richardson P.P."/>
            <person name="Janssen P.H."/>
            <person name="de Vos W.M."/>
            <person name="Smidt H."/>
        </authorList>
    </citation>
    <scope>NUCLEOTIDE SEQUENCE [LARGE SCALE GENOMIC DNA]</scope>
    <source>
        <strain evidence="4">DSM 11246 / JCM 15787 / PB90-1</strain>
    </source>
</reference>
<dbReference type="SUPFAM" id="SSF69304">
    <property type="entry name" value="Tricorn protease N-terminal domain"/>
    <property type="match status" value="1"/>
</dbReference>
<dbReference type="EMBL" id="CP001032">
    <property type="protein sequence ID" value="ACB77602.1"/>
    <property type="molecule type" value="Genomic_DNA"/>
</dbReference>
<dbReference type="OrthoDB" id="9812921at2"/>
<comment type="similarity">
    <text evidence="1">Belongs to the TolB family.</text>
</comment>
<name>B1ZPB3_OPITP</name>
<keyword evidence="2" id="KW-0732">Signal</keyword>
<dbReference type="Proteomes" id="UP000007013">
    <property type="component" value="Chromosome"/>
</dbReference>
<keyword evidence="4" id="KW-1185">Reference proteome</keyword>